<dbReference type="GO" id="GO:0005737">
    <property type="term" value="C:cytoplasm"/>
    <property type="evidence" value="ECO:0007669"/>
    <property type="project" value="TreeGrafter"/>
</dbReference>
<gene>
    <name evidence="9" type="ORF">BKCO1_3400029</name>
</gene>
<comment type="pathway">
    <text evidence="2">Pyrimidine metabolism; UMP biosynthesis via de novo pathway; (S)-dihydroorotate from bicarbonate: step 3/3.</text>
</comment>
<evidence type="ECO:0000256" key="3">
    <source>
        <dbReference type="ARBA" id="ARBA00005631"/>
    </source>
</evidence>
<dbReference type="EC" id="3.5.2.3" evidence="4"/>
<evidence type="ECO:0000256" key="1">
    <source>
        <dbReference type="ARBA" id="ARBA00001947"/>
    </source>
</evidence>
<dbReference type="PIRSF" id="PIRSF001237">
    <property type="entry name" value="DHOdimr"/>
    <property type="match status" value="1"/>
</dbReference>
<dbReference type="PROSITE" id="PS00482">
    <property type="entry name" value="DIHYDROOROTASE_1"/>
    <property type="match status" value="1"/>
</dbReference>
<dbReference type="GO" id="GO:0004151">
    <property type="term" value="F:dihydroorotase activity"/>
    <property type="evidence" value="ECO:0007669"/>
    <property type="project" value="UniProtKB-EC"/>
</dbReference>
<protein>
    <recommendedName>
        <fullName evidence="4">dihydroorotase</fullName>
        <ecNumber evidence="4">3.5.2.3</ecNumber>
    </recommendedName>
</protein>
<dbReference type="NCBIfam" id="TIGR00856">
    <property type="entry name" value="pyrC_dimer"/>
    <property type="match status" value="1"/>
</dbReference>
<keyword evidence="7" id="KW-0862">Zinc</keyword>
<dbReference type="STRING" id="236234.A0A1J9QYE3"/>
<organism evidence="9 10">
    <name type="scientific">Diplodia corticola</name>
    <dbReference type="NCBI Taxonomy" id="236234"/>
    <lineage>
        <taxon>Eukaryota</taxon>
        <taxon>Fungi</taxon>
        <taxon>Dikarya</taxon>
        <taxon>Ascomycota</taxon>
        <taxon>Pezizomycotina</taxon>
        <taxon>Dothideomycetes</taxon>
        <taxon>Dothideomycetes incertae sedis</taxon>
        <taxon>Botryosphaeriales</taxon>
        <taxon>Botryosphaeriaceae</taxon>
        <taxon>Diplodia</taxon>
    </lineage>
</organism>
<evidence type="ECO:0000256" key="7">
    <source>
        <dbReference type="ARBA" id="ARBA00022833"/>
    </source>
</evidence>
<dbReference type="OrthoDB" id="1670005at2759"/>
<dbReference type="AlphaFoldDB" id="A0A1J9QYE3"/>
<dbReference type="RefSeq" id="XP_020129286.1">
    <property type="nucleotide sequence ID" value="XM_020274645.1"/>
</dbReference>
<evidence type="ECO:0000256" key="4">
    <source>
        <dbReference type="ARBA" id="ARBA00012860"/>
    </source>
</evidence>
<dbReference type="GeneID" id="31014906"/>
<dbReference type="SUPFAM" id="SSF51556">
    <property type="entry name" value="Metallo-dependent hydrolases"/>
    <property type="match status" value="1"/>
</dbReference>
<dbReference type="InterPro" id="IPR002195">
    <property type="entry name" value="Dihydroorotase_CS"/>
</dbReference>
<keyword evidence="10" id="KW-1185">Reference proteome</keyword>
<dbReference type="PANTHER" id="PTHR43137">
    <property type="entry name" value="DIHYDROOROTASE"/>
    <property type="match status" value="1"/>
</dbReference>
<dbReference type="GO" id="GO:0006207">
    <property type="term" value="P:'de novo' pyrimidine nucleobase biosynthetic process"/>
    <property type="evidence" value="ECO:0007669"/>
    <property type="project" value="TreeGrafter"/>
</dbReference>
<dbReference type="PANTHER" id="PTHR43137:SF1">
    <property type="entry name" value="DIHYDROOROTASE"/>
    <property type="match status" value="1"/>
</dbReference>
<dbReference type="UniPathway" id="UPA00070">
    <property type="reaction ID" value="UER00117"/>
</dbReference>
<keyword evidence="6" id="KW-0378">Hydrolase</keyword>
<evidence type="ECO:0000256" key="8">
    <source>
        <dbReference type="ARBA" id="ARBA00022975"/>
    </source>
</evidence>
<keyword evidence="8" id="KW-0665">Pyrimidine biosynthesis</keyword>
<dbReference type="InterPro" id="IPR032466">
    <property type="entry name" value="Metal_Hydrolase"/>
</dbReference>
<dbReference type="InterPro" id="IPR004721">
    <property type="entry name" value="DHOdimr"/>
</dbReference>
<dbReference type="Proteomes" id="UP000183809">
    <property type="component" value="Unassembled WGS sequence"/>
</dbReference>
<evidence type="ECO:0000313" key="9">
    <source>
        <dbReference type="EMBL" id="OJD33026.1"/>
    </source>
</evidence>
<comment type="caution">
    <text evidence="9">The sequence shown here is derived from an EMBL/GenBank/DDBJ whole genome shotgun (WGS) entry which is preliminary data.</text>
</comment>
<accession>A0A1J9QYE3</accession>
<dbReference type="GO" id="GO:0046872">
    <property type="term" value="F:metal ion binding"/>
    <property type="evidence" value="ECO:0007669"/>
    <property type="project" value="UniProtKB-KW"/>
</dbReference>
<comment type="similarity">
    <text evidence="3">Belongs to the metallo-dependent hydrolases superfamily. DHOase family. Class II DHOase subfamily.</text>
</comment>
<dbReference type="HAMAP" id="MF_00219">
    <property type="entry name" value="PyrC_classII"/>
    <property type="match status" value="1"/>
</dbReference>
<proteinExistence type="inferred from homology"/>
<keyword evidence="5" id="KW-0479">Metal-binding</keyword>
<dbReference type="FunFam" id="3.20.20.140:FF:000041">
    <property type="entry name" value="Dihydroorotase, variant"/>
    <property type="match status" value="1"/>
</dbReference>
<sequence length="365" mass="39106">MPLDKFDGLELPAAADMHVHLRDNAMMETVTPTIRQGGVNTVYVMPNLVPPLTTVDAALAYRARLQAVEPNVTFLSSLYLHPDITPDTIITAKKAGITGVKSYPAGVTTNSAAGVVDYAAFYPVFAEMERQDIVLNLHGELPPSASAADAEDITVLNAEERFLPTLHELHARFPALRIILEHCTSAAAVAAVVRCGPSVAATITAHHLYLTVDDVVGNAFHFCKPVAKLPADRLALLRAAATQDGGKGKFFFGTDSAPHPVAAKAGPGAAAGVFTQPYAVQLVLDAFEAAVAKGWLGEDEVTAEGLEGFLSGYGRAFYKVGDERGERIVLRRKGEKVVDVVRHEGGEVEVVPFRKGQNTWSVEWK</sequence>
<evidence type="ECO:0000256" key="6">
    <source>
        <dbReference type="ARBA" id="ARBA00022801"/>
    </source>
</evidence>
<dbReference type="PROSITE" id="PS00483">
    <property type="entry name" value="DIHYDROOROTASE_2"/>
    <property type="match status" value="1"/>
</dbReference>
<evidence type="ECO:0000256" key="2">
    <source>
        <dbReference type="ARBA" id="ARBA00004880"/>
    </source>
</evidence>
<evidence type="ECO:0000256" key="5">
    <source>
        <dbReference type="ARBA" id="ARBA00022723"/>
    </source>
</evidence>
<reference evidence="9 10" key="1">
    <citation type="submission" date="2016-10" db="EMBL/GenBank/DDBJ databases">
        <title>Proteomics and genomics reveal pathogen-plant mechanisms compatible with a hemibiotrophic lifestyle of Diplodia corticola.</title>
        <authorList>
            <person name="Fernandes I."/>
            <person name="De Jonge R."/>
            <person name="Van De Peer Y."/>
            <person name="Devreese B."/>
            <person name="Alves A."/>
            <person name="Esteves A.C."/>
        </authorList>
    </citation>
    <scope>NUCLEOTIDE SEQUENCE [LARGE SCALE GENOMIC DNA]</scope>
    <source>
        <strain evidence="9 10">CBS 112549</strain>
    </source>
</reference>
<dbReference type="Gene3D" id="3.20.20.140">
    <property type="entry name" value="Metal-dependent hydrolases"/>
    <property type="match status" value="1"/>
</dbReference>
<comment type="cofactor">
    <cofactor evidence="1">
        <name>Zn(2+)</name>
        <dbReference type="ChEBI" id="CHEBI:29105"/>
    </cofactor>
</comment>
<dbReference type="EMBL" id="MNUE01000034">
    <property type="protein sequence ID" value="OJD33026.1"/>
    <property type="molecule type" value="Genomic_DNA"/>
</dbReference>
<evidence type="ECO:0000313" key="10">
    <source>
        <dbReference type="Proteomes" id="UP000183809"/>
    </source>
</evidence>
<name>A0A1J9QYE3_9PEZI</name>
<dbReference type="GO" id="GO:0044205">
    <property type="term" value="P:'de novo' UMP biosynthetic process"/>
    <property type="evidence" value="ECO:0007669"/>
    <property type="project" value="UniProtKB-UniPathway"/>
</dbReference>